<sequence>MNENTYVFPGKRNLLLKLLMSTLALVSVMGVIVIATGLLPLDFVSKSAIYEPESISSDRHVLEERWGIKIESLQLSAANHIVDFRYRVIDPIKAAPLFIRKTKPYIFDQSSNRKFPVSSPPKVGPMRSNANPQTNRVYFVIFKNPGTFIKSGNIVDVVIGDFNAKDLIVE</sequence>
<protein>
    <submittedName>
        <fullName evidence="2">Uncharacterized protein</fullName>
    </submittedName>
</protein>
<reference evidence="2 3" key="1">
    <citation type="submission" date="2015-12" db="EMBL/GenBank/DDBJ databases">
        <authorList>
            <person name="Shamseldin A."/>
            <person name="Moawad H."/>
            <person name="Abd El-Rahim W.M."/>
            <person name="Sadowsky M.J."/>
        </authorList>
    </citation>
    <scope>NUCLEOTIDE SEQUENCE [LARGE SCALE GENOMIC DNA]</scope>
    <source>
        <strain evidence="2 3">WF1</strain>
    </source>
</reference>
<dbReference type="RefSeq" id="WP_080521007.1">
    <property type="nucleotide sequence ID" value="NZ_LPUF01000001.1"/>
</dbReference>
<dbReference type="Proteomes" id="UP000191980">
    <property type="component" value="Unassembled WGS sequence"/>
</dbReference>
<dbReference type="AlphaFoldDB" id="A0A1V8M4A2"/>
<gene>
    <name evidence="2" type="ORF">AU255_00245</name>
</gene>
<dbReference type="STRING" id="1420851.AU255_00245"/>
<organism evidence="2 3">
    <name type="scientific">Methyloprofundus sedimenti</name>
    <dbReference type="NCBI Taxonomy" id="1420851"/>
    <lineage>
        <taxon>Bacteria</taxon>
        <taxon>Pseudomonadati</taxon>
        <taxon>Pseudomonadota</taxon>
        <taxon>Gammaproteobacteria</taxon>
        <taxon>Methylococcales</taxon>
        <taxon>Methylococcaceae</taxon>
        <taxon>Methyloprofundus</taxon>
    </lineage>
</organism>
<evidence type="ECO:0000256" key="1">
    <source>
        <dbReference type="SAM" id="Phobius"/>
    </source>
</evidence>
<feature type="transmembrane region" description="Helical" evidence="1">
    <location>
        <begin position="20"/>
        <end position="41"/>
    </location>
</feature>
<dbReference type="OrthoDB" id="7060294at2"/>
<keyword evidence="1" id="KW-0472">Membrane</keyword>
<name>A0A1V8M4A2_9GAMM</name>
<comment type="caution">
    <text evidence="2">The sequence shown here is derived from an EMBL/GenBank/DDBJ whole genome shotgun (WGS) entry which is preliminary data.</text>
</comment>
<keyword evidence="1" id="KW-0812">Transmembrane</keyword>
<accession>A0A1V8M4A2</accession>
<evidence type="ECO:0000313" key="2">
    <source>
        <dbReference type="EMBL" id="OQK16381.1"/>
    </source>
</evidence>
<proteinExistence type="predicted"/>
<evidence type="ECO:0000313" key="3">
    <source>
        <dbReference type="Proteomes" id="UP000191980"/>
    </source>
</evidence>
<keyword evidence="1" id="KW-1133">Transmembrane helix</keyword>
<keyword evidence="3" id="KW-1185">Reference proteome</keyword>
<dbReference type="EMBL" id="LPUF01000001">
    <property type="protein sequence ID" value="OQK16381.1"/>
    <property type="molecule type" value="Genomic_DNA"/>
</dbReference>